<dbReference type="Gene3D" id="2.40.170.20">
    <property type="entry name" value="TonB-dependent receptor, beta-barrel domain"/>
    <property type="match status" value="1"/>
</dbReference>
<evidence type="ECO:0000256" key="2">
    <source>
        <dbReference type="ARBA" id="ARBA00023136"/>
    </source>
</evidence>
<dbReference type="Pfam" id="PF25183">
    <property type="entry name" value="OMP_b-brl_4"/>
    <property type="match status" value="1"/>
</dbReference>
<reference evidence="6 7" key="1">
    <citation type="submission" date="2020-07" db="EMBL/GenBank/DDBJ databases">
        <title>Genomic Encyclopedia of Type Strains, Phase IV (KMG-V): Genome sequencing to study the core and pangenomes of soil and plant-associated prokaryotes.</title>
        <authorList>
            <person name="Whitman W."/>
        </authorList>
    </citation>
    <scope>NUCLEOTIDE SEQUENCE [LARGE SCALE GENOMIC DNA]</scope>
    <source>
        <strain evidence="6 7">M8UP30</strain>
    </source>
</reference>
<organism evidence="6 7">
    <name type="scientific">Tunturiibacter lichenicola</name>
    <dbReference type="NCBI Taxonomy" id="2051959"/>
    <lineage>
        <taxon>Bacteria</taxon>
        <taxon>Pseudomonadati</taxon>
        <taxon>Acidobacteriota</taxon>
        <taxon>Terriglobia</taxon>
        <taxon>Terriglobales</taxon>
        <taxon>Acidobacteriaceae</taxon>
        <taxon>Tunturiibacter</taxon>
    </lineage>
</organism>
<evidence type="ECO:0000256" key="4">
    <source>
        <dbReference type="SAM" id="SignalP"/>
    </source>
</evidence>
<evidence type="ECO:0000256" key="3">
    <source>
        <dbReference type="ARBA" id="ARBA00023237"/>
    </source>
</evidence>
<dbReference type="SUPFAM" id="SSF56935">
    <property type="entry name" value="Porins"/>
    <property type="match status" value="1"/>
</dbReference>
<comment type="caution">
    <text evidence="6">The sequence shown here is derived from an EMBL/GenBank/DDBJ whole genome shotgun (WGS) entry which is preliminary data.</text>
</comment>
<keyword evidence="2" id="KW-0472">Membrane</keyword>
<proteinExistence type="predicted"/>
<evidence type="ECO:0000313" key="7">
    <source>
        <dbReference type="Proteomes" id="UP000534186"/>
    </source>
</evidence>
<evidence type="ECO:0000313" key="6">
    <source>
        <dbReference type="EMBL" id="NYF51834.1"/>
    </source>
</evidence>
<dbReference type="SUPFAM" id="SSF49452">
    <property type="entry name" value="Starch-binding domain-like"/>
    <property type="match status" value="1"/>
</dbReference>
<comment type="subcellular location">
    <subcellularLocation>
        <location evidence="1">Cell outer membrane</location>
    </subcellularLocation>
</comment>
<name>A0A7Y9NLZ6_9BACT</name>
<dbReference type="EMBL" id="JACCCV010000001">
    <property type="protein sequence ID" value="NYF51834.1"/>
    <property type="molecule type" value="Genomic_DNA"/>
</dbReference>
<dbReference type="InterPro" id="IPR013784">
    <property type="entry name" value="Carb-bd-like_fold"/>
</dbReference>
<sequence length="1049" mass="111782">MNASRKFSNRLFILIALLTVSVGICSAQSTATLSGTVTDPSGAVVPGAQVKVHSVATGLDRVVVTDGSGIYGVPSLQPGMYDVQVSADGFSLYTLQRVNLEVDQKASVNAQLSLSSTGAVVQVDSGAVQIETQTMTVGQVIDKTTVQEIPLNGRHFLDLTVLTPGGVVAPTAGSLTGASRGLGANSFITAGNREDSVNFQINGVNLNDMSQNQITFQPSINTTSEFKIDNSTFSAEYGRSSGSIVNISTRSGTNELHGEVFDYFRNEALDARNYFNRPNGTSSGNKAPLKRNNFGAAVGGPIWKGHTFFFASYEGLRQRQGILQNGTVFSPAVRNTIATSGAPAAQSLLALVPAPNNGNQYVAFTPGPVNIDQGTIDILHQISSNDQLHGFYAYQKDVRTEPNLQGNTIPGFGDHRTGSRQILTLNETHVFNPNFVNEARLGFNRIVISFTPANQLNPQDFHIGDDITSAIGIPQITVTDVGTGLNFGGPSGFPQGRSDTFGVFSDAATFLKGRHSIKFGGEFRRFLGASFASDTGTITYDTTAHFEQDLATGFTITPQTIDSRIYVNAAGLFVQDNFKLTPSLTLEYGLRFEWNGTPTEGANRLVIFNPSTVSLIQTGTNGVGGIYPQNYNYEPRLGFAWDVFRTGKTVVRGGYAYMADQPVSGVVSGLASNPPFSTKVSYANTKAPIPVESLFASATAAGIAISSTNPNLKNAYTQTYNLNLQQEAPWGIVTSIGYYGSVGRHLRAQTNENQPNAAGIRPFPVLSSTSPIKPGISSNSNIAEINDVGSSSYNALWLVATKNAGHGLQFNMNYTWSKSLDTNSLGSQGGYTFQDSNNPAGNYGPSDFDTRNHYAGNAIYNLPFKENRFVEGFSLSTIVQYQTGNPINLTYNTSTFTGVANVIRPNLVGPVATKKIQTGIANVTFIQSKVCPIGPTLAVPAGCSFQNPATRATSTSAVVSTGLGDIARNAITGPGFADVDMSLEKNTKITERVTFKLRIDTFDILNHPNFGQPSGNTAGSTFGQISSTRFATSDGGSSRQLQLSGKVVF</sequence>
<evidence type="ECO:0000259" key="5">
    <source>
        <dbReference type="Pfam" id="PF25183"/>
    </source>
</evidence>
<feature type="chain" id="PRO_5031475514" description="TonB-dependent transporter Oar-like beta-barrel domain-containing protein" evidence="4">
    <location>
        <begin position="28"/>
        <end position="1049"/>
    </location>
</feature>
<accession>A0A7Y9NLZ6</accession>
<dbReference type="AlphaFoldDB" id="A0A7Y9NLZ6"/>
<protein>
    <recommendedName>
        <fullName evidence="5">TonB-dependent transporter Oar-like beta-barrel domain-containing protein</fullName>
    </recommendedName>
</protein>
<dbReference type="Pfam" id="PF13620">
    <property type="entry name" value="CarboxypepD_reg"/>
    <property type="match status" value="1"/>
</dbReference>
<evidence type="ECO:0000256" key="1">
    <source>
        <dbReference type="ARBA" id="ARBA00004442"/>
    </source>
</evidence>
<keyword evidence="3" id="KW-0998">Cell outer membrane</keyword>
<dbReference type="GO" id="GO:0009279">
    <property type="term" value="C:cell outer membrane"/>
    <property type="evidence" value="ECO:0007669"/>
    <property type="project" value="UniProtKB-SubCell"/>
</dbReference>
<dbReference type="InterPro" id="IPR057601">
    <property type="entry name" value="Oar-like_b-barrel"/>
</dbReference>
<feature type="signal peptide" evidence="4">
    <location>
        <begin position="1"/>
        <end position="27"/>
    </location>
</feature>
<gene>
    <name evidence="6" type="ORF">HDF12_002199</name>
</gene>
<dbReference type="Gene3D" id="2.60.40.1120">
    <property type="entry name" value="Carboxypeptidase-like, regulatory domain"/>
    <property type="match status" value="1"/>
</dbReference>
<dbReference type="Proteomes" id="UP000534186">
    <property type="component" value="Unassembled WGS sequence"/>
</dbReference>
<keyword evidence="4" id="KW-0732">Signal</keyword>
<dbReference type="InterPro" id="IPR036942">
    <property type="entry name" value="Beta-barrel_TonB_sf"/>
</dbReference>
<feature type="domain" description="TonB-dependent transporter Oar-like beta-barrel" evidence="5">
    <location>
        <begin position="248"/>
        <end position="1042"/>
    </location>
</feature>
<dbReference type="GO" id="GO:0030246">
    <property type="term" value="F:carbohydrate binding"/>
    <property type="evidence" value="ECO:0007669"/>
    <property type="project" value="InterPro"/>
</dbReference>